<dbReference type="AlphaFoldDB" id="A0A0U4WN95"/>
<dbReference type="KEGG" id="asoc:CB4_03958"/>
<organism evidence="1 2">
    <name type="scientific">Aneurinibacillus soli</name>
    <dbReference type="NCBI Taxonomy" id="1500254"/>
    <lineage>
        <taxon>Bacteria</taxon>
        <taxon>Bacillati</taxon>
        <taxon>Bacillota</taxon>
        <taxon>Bacilli</taxon>
        <taxon>Bacillales</taxon>
        <taxon>Paenibacillaceae</taxon>
        <taxon>Aneurinibacillus group</taxon>
        <taxon>Aneurinibacillus</taxon>
    </lineage>
</organism>
<accession>A0A0U4WN95</accession>
<name>A0A0U4WN95_9BACL</name>
<dbReference type="RefSeq" id="WP_157738076.1">
    <property type="nucleotide sequence ID" value="NZ_AP017312.1"/>
</dbReference>
<evidence type="ECO:0000313" key="1">
    <source>
        <dbReference type="EMBL" id="BAU29721.1"/>
    </source>
</evidence>
<gene>
    <name evidence="1" type="ORF">CB4_03958</name>
</gene>
<keyword evidence="2" id="KW-1185">Reference proteome</keyword>
<protein>
    <submittedName>
        <fullName evidence="1">Uncharacterized protein</fullName>
    </submittedName>
</protein>
<sequence>MSLFDLTELKELKIDSIIADIQELVKQMITVFMEKKMDCLGERSESFMMLYKMD</sequence>
<proteinExistence type="predicted"/>
<reference evidence="1 2" key="1">
    <citation type="submission" date="2015-12" db="EMBL/GenBank/DDBJ databases">
        <title>Genome sequence of Aneurinibacillus soli.</title>
        <authorList>
            <person name="Lee J.S."/>
            <person name="Lee K.C."/>
            <person name="Kim K.K."/>
            <person name="Lee B.W."/>
        </authorList>
    </citation>
    <scope>NUCLEOTIDE SEQUENCE [LARGE SCALE GENOMIC DNA]</scope>
    <source>
        <strain evidence="1 2">CB4</strain>
    </source>
</reference>
<dbReference type="EMBL" id="AP017312">
    <property type="protein sequence ID" value="BAU29721.1"/>
    <property type="molecule type" value="Genomic_DNA"/>
</dbReference>
<evidence type="ECO:0000313" key="2">
    <source>
        <dbReference type="Proteomes" id="UP000217696"/>
    </source>
</evidence>
<dbReference type="Proteomes" id="UP000217696">
    <property type="component" value="Chromosome"/>
</dbReference>